<dbReference type="EMBL" id="JAHQZT010000008">
    <property type="protein sequence ID" value="MBV0933340.1"/>
    <property type="molecule type" value="Genomic_DNA"/>
</dbReference>
<gene>
    <name evidence="7" type="ORF">KTN04_08315</name>
</gene>
<dbReference type="InterPro" id="IPR014436">
    <property type="entry name" value="Extradiol_dOase_DODA"/>
</dbReference>
<evidence type="ECO:0000256" key="1">
    <source>
        <dbReference type="ARBA" id="ARBA00001947"/>
    </source>
</evidence>
<comment type="cofactor">
    <cofactor evidence="1">
        <name>Zn(2+)</name>
        <dbReference type="ChEBI" id="CHEBI:29105"/>
    </cofactor>
</comment>
<keyword evidence="4" id="KW-0862">Zinc</keyword>
<name>A0ABS6MAS5_9GAMM</name>
<dbReference type="Proteomes" id="UP000755551">
    <property type="component" value="Unassembled WGS sequence"/>
</dbReference>
<dbReference type="CDD" id="cd07363">
    <property type="entry name" value="45_DOPA_Dioxygenase"/>
    <property type="match status" value="1"/>
</dbReference>
<proteinExistence type="inferred from homology"/>
<organism evidence="7 8">
    <name type="scientific">Marinobacterium weihaiense</name>
    <dbReference type="NCBI Taxonomy" id="2851016"/>
    <lineage>
        <taxon>Bacteria</taxon>
        <taxon>Pseudomonadati</taxon>
        <taxon>Pseudomonadota</taxon>
        <taxon>Gammaproteobacteria</taxon>
        <taxon>Oceanospirillales</taxon>
        <taxon>Oceanospirillaceae</taxon>
        <taxon>Marinobacterium</taxon>
    </lineage>
</organism>
<dbReference type="PANTHER" id="PTHR30096:SF0">
    <property type="entry name" value="4,5-DOPA DIOXYGENASE EXTRADIOL-LIKE PROTEIN"/>
    <property type="match status" value="1"/>
</dbReference>
<evidence type="ECO:0000256" key="4">
    <source>
        <dbReference type="ARBA" id="ARBA00022833"/>
    </source>
</evidence>
<evidence type="ECO:0000256" key="3">
    <source>
        <dbReference type="ARBA" id="ARBA00022723"/>
    </source>
</evidence>
<dbReference type="PIRSF" id="PIRSF006157">
    <property type="entry name" value="Doxgns_DODA"/>
    <property type="match status" value="1"/>
</dbReference>
<comment type="caution">
    <text evidence="7">The sequence shown here is derived from an EMBL/GenBank/DDBJ whole genome shotgun (WGS) entry which is preliminary data.</text>
</comment>
<keyword evidence="5" id="KW-0560">Oxidoreductase</keyword>
<dbReference type="Pfam" id="PF02900">
    <property type="entry name" value="LigB"/>
    <property type="match status" value="1"/>
</dbReference>
<dbReference type="PANTHER" id="PTHR30096">
    <property type="entry name" value="4,5-DOPA DIOXYGENASE EXTRADIOL-LIKE PROTEIN"/>
    <property type="match status" value="1"/>
</dbReference>
<protein>
    <submittedName>
        <fullName evidence="7">Dioxygenase</fullName>
    </submittedName>
</protein>
<dbReference type="GO" id="GO:0051213">
    <property type="term" value="F:dioxygenase activity"/>
    <property type="evidence" value="ECO:0007669"/>
    <property type="project" value="UniProtKB-KW"/>
</dbReference>
<dbReference type="RefSeq" id="WP_217334758.1">
    <property type="nucleotide sequence ID" value="NZ_JAHQZT010000008.1"/>
</dbReference>
<dbReference type="InterPro" id="IPR004183">
    <property type="entry name" value="Xdiol_dOase_suB"/>
</dbReference>
<keyword evidence="7" id="KW-0223">Dioxygenase</keyword>
<evidence type="ECO:0000313" key="8">
    <source>
        <dbReference type="Proteomes" id="UP000755551"/>
    </source>
</evidence>
<keyword evidence="8" id="KW-1185">Reference proteome</keyword>
<evidence type="ECO:0000256" key="2">
    <source>
        <dbReference type="ARBA" id="ARBA00007581"/>
    </source>
</evidence>
<comment type="similarity">
    <text evidence="2">Belongs to the DODA-type extradiol aromatic ring-opening dioxygenase family.</text>
</comment>
<sequence>MPATQPTLFIPHGAGPCFFMDWPPAGTWDAMEAYLRGIAATLPERPRALLVVTSHWQDAAFRVSTAAQPELVFDYYGFPAHTYELSYPAPGEPVLAQQVVERLQAAGLDAVADAERGFDHGTFIPLMLMFPDAEIPVVQMSLRRDLDPAAHLQAGAALAALREQGVLIIGSGMSFHNMRAGGDPRFVPIAEDFDNWLNAAVGAEPEQCRVALKTWEQAPHARLCHPPRAEEHLLPLMVAAGAAGQDRGRQTYRERINGITLSGYQFG</sequence>
<evidence type="ECO:0000313" key="7">
    <source>
        <dbReference type="EMBL" id="MBV0933340.1"/>
    </source>
</evidence>
<reference evidence="7 8" key="1">
    <citation type="submission" date="2021-06" db="EMBL/GenBank/DDBJ databases">
        <title>Bacterium isolated from marine sediment.</title>
        <authorList>
            <person name="Zhu K.-L."/>
            <person name="Du Z.-J."/>
            <person name="Liang Q.-Y."/>
        </authorList>
    </citation>
    <scope>NUCLEOTIDE SEQUENCE [LARGE SCALE GENOMIC DNA]</scope>
    <source>
        <strain evidence="7 8">A346</strain>
    </source>
</reference>
<evidence type="ECO:0000256" key="5">
    <source>
        <dbReference type="ARBA" id="ARBA00023002"/>
    </source>
</evidence>
<keyword evidence="3" id="KW-0479">Metal-binding</keyword>
<feature type="domain" description="Extradiol ring-cleavage dioxygenase class III enzyme subunit B" evidence="6">
    <location>
        <begin position="29"/>
        <end position="248"/>
    </location>
</feature>
<accession>A0ABS6MAS5</accession>
<evidence type="ECO:0000259" key="6">
    <source>
        <dbReference type="Pfam" id="PF02900"/>
    </source>
</evidence>